<feature type="domain" description="TonB-dependent receptor plug" evidence="8">
    <location>
        <begin position="124"/>
        <end position="228"/>
    </location>
</feature>
<dbReference type="Gene3D" id="2.60.40.1120">
    <property type="entry name" value="Carboxypeptidase-like, regulatory domain"/>
    <property type="match status" value="1"/>
</dbReference>
<dbReference type="InterPro" id="IPR012910">
    <property type="entry name" value="Plug_dom"/>
</dbReference>
<dbReference type="SUPFAM" id="SSF49464">
    <property type="entry name" value="Carboxypeptidase regulatory domain-like"/>
    <property type="match status" value="1"/>
</dbReference>
<organism evidence="9 10">
    <name type="scientific">Flavobacterium gawalongense</name>
    <dbReference type="NCBI Taxonomy" id="2594432"/>
    <lineage>
        <taxon>Bacteria</taxon>
        <taxon>Pseudomonadati</taxon>
        <taxon>Bacteroidota</taxon>
        <taxon>Flavobacteriia</taxon>
        <taxon>Flavobacteriales</taxon>
        <taxon>Flavobacteriaceae</taxon>
        <taxon>Flavobacterium</taxon>
    </lineage>
</organism>
<keyword evidence="9" id="KW-0675">Receptor</keyword>
<dbReference type="NCBIfam" id="TIGR04057">
    <property type="entry name" value="SusC_RagA_signa"/>
    <property type="match status" value="1"/>
</dbReference>
<dbReference type="SUPFAM" id="SSF56935">
    <property type="entry name" value="Porins"/>
    <property type="match status" value="1"/>
</dbReference>
<keyword evidence="10" id="KW-1185">Reference proteome</keyword>
<evidence type="ECO:0000256" key="3">
    <source>
        <dbReference type="ARBA" id="ARBA00022452"/>
    </source>
</evidence>
<sequence>MKITSFDRTKFALFLLIFLAMPFFMMAQNGKIKLSGKVVDETNMPLPGATVMLKKSSLSVITDSTGNFDLLVSEQNPVFIVSYMGYISKEVKPKGNAFLDIKLQLESTTLNNVVIIGYGEVKSKDLTGSISTIKLADLSKQPVANVGDAIQGRAAGVQVITSGKPGDNPTFRIRGTGTIGNNDPLIVVDGMPLNGGLNQVNMNDVESLQILKDASSTAIYGSRGSNGVVIITTKRGTLGKSSLSFDVSTGISEATDVLQVLNASQFASLHNDILNNAGLTPNPDFQNPASLGVGTNWVDAFFRTGIQNNYTLSYSTGNEKSKVYTSLNIFDQKGIIINTDYKRYIFQFNSDTKISDNLKFGNSLKLNHDIKSQGDYSIQNALLSLPTQPIYRANGNFSGPIGQAIYSGDVDNPIGKATIIDNSTKGYNIQGNLFGEVTFLKNFKFKTIAGAEANFWKSRTWAPTYSWDTKVGQNAFLSESSNQSITLLFDNTLTFNKKFDNGLNVTGVIGTSAQQNKFEFISGSIQNFPSESTQTLNNGISQSSLHGSGSEWAIFSTFARANFDYKSKYYATATVRRDGSSRFGVGNKYGTFPSASLAWRISNEDFFKLKSVNDLKLRLGYGITGNQEIGNYSFSSNYNTYLYNFNGSYVSAAVPSVLPNSNVKWEAQEQYNIGVDASLFNERVNITLDAYVKNTNDMLVPQSVPVTSGYSDIFVPYINAGKIQNKGIELVINTKNIQKDKFSWNSDFVFSINRNKVIDLNGDAPLITGGLGLNYNVSRIQEEYPINVFYGFVQEGIFQSQAAVDNHAVQVQGTSSSNSTSAGDVRFKDLNNDGLITDADRTFIGNPNPDFAASLNNTFTYGDFSLSVYLQGVYGNDVFNANRLYNEAMSITTNQSTAVLGRWTGPGTSNSMPRAIYGDPNNNNRASSRYIEDGSYMRIKNVTLSYKIPTDSMKKKFFDYAKVYLSGQNLLTFTKYKGFDPEVSTNGIDNNIYPVTRIVSLGLNVGF</sequence>
<evidence type="ECO:0000256" key="1">
    <source>
        <dbReference type="ARBA" id="ARBA00004571"/>
    </source>
</evidence>
<dbReference type="InterPro" id="IPR008969">
    <property type="entry name" value="CarboxyPept-like_regulatory"/>
</dbReference>
<dbReference type="NCBIfam" id="TIGR04056">
    <property type="entry name" value="OMP_RagA_SusC"/>
    <property type="match status" value="1"/>
</dbReference>
<evidence type="ECO:0000256" key="6">
    <source>
        <dbReference type="ARBA" id="ARBA00023237"/>
    </source>
</evidence>
<dbReference type="InterPro" id="IPR039426">
    <property type="entry name" value="TonB-dep_rcpt-like"/>
</dbReference>
<dbReference type="Gene3D" id="2.170.130.10">
    <property type="entry name" value="TonB-dependent receptor, plug domain"/>
    <property type="match status" value="1"/>
</dbReference>
<keyword evidence="4 7" id="KW-0812">Transmembrane</keyword>
<dbReference type="Proteomes" id="UP000318528">
    <property type="component" value="Unassembled WGS sequence"/>
</dbReference>
<name>A0ABY3CQ91_9FLAO</name>
<reference evidence="9 10" key="1">
    <citation type="submission" date="2019-07" db="EMBL/GenBank/DDBJ databases">
        <title>Novel species of Flavobacterium.</title>
        <authorList>
            <person name="Liu Q."/>
            <person name="Xin Y.-H."/>
        </authorList>
    </citation>
    <scope>NUCLEOTIDE SEQUENCE [LARGE SCALE GENOMIC DNA]</scope>
    <source>
        <strain evidence="9 10">GSP39</strain>
    </source>
</reference>
<comment type="caution">
    <text evidence="9">The sequence shown here is derived from an EMBL/GenBank/DDBJ whole genome shotgun (WGS) entry which is preliminary data.</text>
</comment>
<keyword evidence="5 7" id="KW-0472">Membrane</keyword>
<evidence type="ECO:0000259" key="8">
    <source>
        <dbReference type="Pfam" id="PF07715"/>
    </source>
</evidence>
<comment type="similarity">
    <text evidence="7">Belongs to the TonB-dependent receptor family.</text>
</comment>
<dbReference type="Pfam" id="PF13715">
    <property type="entry name" value="CarbopepD_reg_2"/>
    <property type="match status" value="1"/>
</dbReference>
<protein>
    <submittedName>
        <fullName evidence="9">TonB-dependent receptor</fullName>
    </submittedName>
</protein>
<dbReference type="InterPro" id="IPR036942">
    <property type="entry name" value="Beta-barrel_TonB_sf"/>
</dbReference>
<evidence type="ECO:0000256" key="7">
    <source>
        <dbReference type="PROSITE-ProRule" id="PRU01360"/>
    </source>
</evidence>
<keyword evidence="6 7" id="KW-0998">Cell outer membrane</keyword>
<accession>A0ABY3CQ91</accession>
<evidence type="ECO:0000313" key="9">
    <source>
        <dbReference type="EMBL" id="TRX10374.1"/>
    </source>
</evidence>
<evidence type="ECO:0000256" key="2">
    <source>
        <dbReference type="ARBA" id="ARBA00022448"/>
    </source>
</evidence>
<dbReference type="InterPro" id="IPR023996">
    <property type="entry name" value="TonB-dep_OMP_SusC/RagA"/>
</dbReference>
<dbReference type="InterPro" id="IPR023997">
    <property type="entry name" value="TonB-dep_OMP_SusC/RagA_CS"/>
</dbReference>
<proteinExistence type="inferred from homology"/>
<dbReference type="Gene3D" id="2.40.170.20">
    <property type="entry name" value="TonB-dependent receptor, beta-barrel domain"/>
    <property type="match status" value="1"/>
</dbReference>
<dbReference type="EMBL" id="VJZN01000001">
    <property type="protein sequence ID" value="TRX10374.1"/>
    <property type="molecule type" value="Genomic_DNA"/>
</dbReference>
<dbReference type="RefSeq" id="WP_143385721.1">
    <property type="nucleotide sequence ID" value="NZ_VJZM01000001.1"/>
</dbReference>
<dbReference type="Pfam" id="PF07715">
    <property type="entry name" value="Plug"/>
    <property type="match status" value="1"/>
</dbReference>
<dbReference type="InterPro" id="IPR037066">
    <property type="entry name" value="Plug_dom_sf"/>
</dbReference>
<evidence type="ECO:0000256" key="5">
    <source>
        <dbReference type="ARBA" id="ARBA00023136"/>
    </source>
</evidence>
<gene>
    <name evidence="9" type="ORF">FNW12_00220</name>
</gene>
<dbReference type="PROSITE" id="PS52016">
    <property type="entry name" value="TONB_DEPENDENT_REC_3"/>
    <property type="match status" value="1"/>
</dbReference>
<evidence type="ECO:0000313" key="10">
    <source>
        <dbReference type="Proteomes" id="UP000318528"/>
    </source>
</evidence>
<keyword evidence="3 7" id="KW-1134">Transmembrane beta strand</keyword>
<comment type="subcellular location">
    <subcellularLocation>
        <location evidence="1 7">Cell outer membrane</location>
        <topology evidence="1 7">Multi-pass membrane protein</topology>
    </subcellularLocation>
</comment>
<keyword evidence="2 7" id="KW-0813">Transport</keyword>
<evidence type="ECO:0000256" key="4">
    <source>
        <dbReference type="ARBA" id="ARBA00022692"/>
    </source>
</evidence>